<dbReference type="InterPro" id="IPR049176">
    <property type="entry name" value="COG5_N"/>
</dbReference>
<dbReference type="InterPro" id="IPR019465">
    <property type="entry name" value="Cog5"/>
</dbReference>
<comment type="caution">
    <text evidence="9">The sequence shown here is derived from an EMBL/GenBank/DDBJ whole genome shotgun (WGS) entry which is preliminary data.</text>
</comment>
<feature type="compositionally biased region" description="Basic and acidic residues" evidence="6">
    <location>
        <begin position="770"/>
        <end position="781"/>
    </location>
</feature>
<dbReference type="EMBL" id="VSWC01000106">
    <property type="protein sequence ID" value="KAA1085679.1"/>
    <property type="molecule type" value="Genomic_DNA"/>
</dbReference>
<evidence type="ECO:0000256" key="6">
    <source>
        <dbReference type="SAM" id="MobiDB-lite"/>
    </source>
</evidence>
<dbReference type="OrthoDB" id="18786at2759"/>
<dbReference type="Pfam" id="PF10392">
    <property type="entry name" value="COG5_N"/>
    <property type="match status" value="1"/>
</dbReference>
<evidence type="ECO:0000259" key="7">
    <source>
        <dbReference type="Pfam" id="PF10392"/>
    </source>
</evidence>
<dbReference type="EMBL" id="VDEP01000036">
    <property type="protein sequence ID" value="KAA1136094.1"/>
    <property type="molecule type" value="Genomic_DNA"/>
</dbReference>
<feature type="region of interest" description="Disordered" evidence="6">
    <location>
        <begin position="749"/>
        <end position="781"/>
    </location>
</feature>
<keyword evidence="11" id="KW-1185">Reference proteome</keyword>
<gene>
    <name evidence="9" type="ORF">PGT21_015052</name>
    <name evidence="10" type="ORF">PGTUg99_028579</name>
</gene>
<dbReference type="PANTHER" id="PTHR13228">
    <property type="entry name" value="CONSERVED OLIGOMERIC GOLGI COMPLEX COMPONENT 5"/>
    <property type="match status" value="1"/>
</dbReference>
<accession>A0A5B0ND69</accession>
<organism evidence="9 11">
    <name type="scientific">Puccinia graminis f. sp. tritici</name>
    <dbReference type="NCBI Taxonomy" id="56615"/>
    <lineage>
        <taxon>Eukaryota</taxon>
        <taxon>Fungi</taxon>
        <taxon>Dikarya</taxon>
        <taxon>Basidiomycota</taxon>
        <taxon>Pucciniomycotina</taxon>
        <taxon>Pucciniomycetes</taxon>
        <taxon>Pucciniales</taxon>
        <taxon>Pucciniaceae</taxon>
        <taxon>Puccinia</taxon>
    </lineage>
</organism>
<proteinExistence type="predicted"/>
<feature type="compositionally biased region" description="Basic and acidic residues" evidence="6">
    <location>
        <begin position="1"/>
        <end position="11"/>
    </location>
</feature>
<feature type="region of interest" description="Disordered" evidence="6">
    <location>
        <begin position="1"/>
        <end position="23"/>
    </location>
</feature>
<evidence type="ECO:0000256" key="2">
    <source>
        <dbReference type="ARBA" id="ARBA00020974"/>
    </source>
</evidence>
<evidence type="ECO:0000313" key="9">
    <source>
        <dbReference type="EMBL" id="KAA1085679.1"/>
    </source>
</evidence>
<dbReference type="Pfam" id="PF20649">
    <property type="entry name" value="COG5_C"/>
    <property type="match status" value="1"/>
</dbReference>
<keyword evidence="5" id="KW-0175">Coiled coil</keyword>
<evidence type="ECO:0000256" key="3">
    <source>
        <dbReference type="ARBA" id="ARBA00023034"/>
    </source>
</evidence>
<evidence type="ECO:0000259" key="8">
    <source>
        <dbReference type="Pfam" id="PF20649"/>
    </source>
</evidence>
<evidence type="ECO:0000256" key="5">
    <source>
        <dbReference type="SAM" id="Coils"/>
    </source>
</evidence>
<reference evidence="11 12" key="1">
    <citation type="submission" date="2019-05" db="EMBL/GenBank/DDBJ databases">
        <title>Emergence of the Ug99 lineage of the wheat stem rust pathogen through somatic hybridization.</title>
        <authorList>
            <person name="Li F."/>
            <person name="Upadhyaya N.M."/>
            <person name="Sperschneider J."/>
            <person name="Matny O."/>
            <person name="Nguyen-Phuc H."/>
            <person name="Mago R."/>
            <person name="Raley C."/>
            <person name="Miller M.E."/>
            <person name="Silverstein K.A.T."/>
            <person name="Henningsen E."/>
            <person name="Hirsch C.D."/>
            <person name="Visser B."/>
            <person name="Pretorius Z.A."/>
            <person name="Steffenson B.J."/>
            <person name="Schwessinger B."/>
            <person name="Dodds P.N."/>
            <person name="Figueroa M."/>
        </authorList>
    </citation>
    <scope>NUCLEOTIDE SEQUENCE [LARGE SCALE GENOMIC DNA]</scope>
    <source>
        <strain evidence="9">21-0</strain>
        <strain evidence="10 12">Ug99</strain>
    </source>
</reference>
<name>A0A5B0ND69_PUCGR</name>
<feature type="compositionally biased region" description="Polar residues" evidence="6">
    <location>
        <begin position="12"/>
        <end position="23"/>
    </location>
</feature>
<keyword evidence="3" id="KW-0333">Golgi apparatus</keyword>
<feature type="domain" description="Conserved oligomeric Golgi complex subunit 5 helical" evidence="8">
    <location>
        <begin position="267"/>
        <end position="481"/>
    </location>
</feature>
<feature type="region of interest" description="Disordered" evidence="6">
    <location>
        <begin position="196"/>
        <end position="222"/>
    </location>
</feature>
<dbReference type="Proteomes" id="UP000325313">
    <property type="component" value="Unassembled WGS sequence"/>
</dbReference>
<dbReference type="InterPro" id="IPR048485">
    <property type="entry name" value="COG5_helical"/>
</dbReference>
<evidence type="ECO:0000256" key="1">
    <source>
        <dbReference type="ARBA" id="ARBA00004395"/>
    </source>
</evidence>
<feature type="domain" description="Conserved oligomeric Golgi complex subunit 5 N-terminal" evidence="7">
    <location>
        <begin position="53"/>
        <end position="188"/>
    </location>
</feature>
<protein>
    <recommendedName>
        <fullName evidence="2">Conserved oligomeric Golgi complex subunit 5</fullName>
    </recommendedName>
</protein>
<comment type="subcellular location">
    <subcellularLocation>
        <location evidence="1">Golgi apparatus membrane</location>
        <topology evidence="1">Peripheral membrane protein</topology>
    </subcellularLocation>
</comment>
<feature type="compositionally biased region" description="Polar residues" evidence="6">
    <location>
        <begin position="199"/>
        <end position="219"/>
    </location>
</feature>
<dbReference type="PANTHER" id="PTHR13228:SF3">
    <property type="entry name" value="CONSERVED OLIGOMERIC GOLGI COMPLEX SUBUNIT 5"/>
    <property type="match status" value="1"/>
</dbReference>
<dbReference type="Proteomes" id="UP000324748">
    <property type="component" value="Unassembled WGS sequence"/>
</dbReference>
<dbReference type="GO" id="GO:0000139">
    <property type="term" value="C:Golgi membrane"/>
    <property type="evidence" value="ECO:0007669"/>
    <property type="project" value="UniProtKB-SubCell"/>
</dbReference>
<dbReference type="GO" id="GO:0006891">
    <property type="term" value="P:intra-Golgi vesicle-mediated transport"/>
    <property type="evidence" value="ECO:0007669"/>
    <property type="project" value="InterPro"/>
</dbReference>
<feature type="coiled-coil region" evidence="5">
    <location>
        <begin position="130"/>
        <end position="157"/>
    </location>
</feature>
<evidence type="ECO:0000256" key="4">
    <source>
        <dbReference type="ARBA" id="ARBA00023136"/>
    </source>
</evidence>
<evidence type="ECO:0000313" key="10">
    <source>
        <dbReference type="EMBL" id="KAA1136094.1"/>
    </source>
</evidence>
<sequence length="913" mass="102853">MILEPVDHDQRPPTQTNQLTTTSPQLTAMDNSKDKQVIVEPSDSYQIPPEYQVYLDPNFDPQEFANSVLNNEPYHSTDISQFASGDVSSVLSKLNLGIEDITKQIRSQVTTHHLKLLTKASSVASLDRPLQSVKNALQQLEANLERLNKKIGNRHATLEDALGRLDRYQAAAELSRKTSRFVTLAKRLEAQIAELDLNPLNQRDNNPDNSQKDSSTSTSRDQHELVLAESALTLSELEKLLDSELETASVEATSPTEASPQTVCSIRSLTAIQPHVQAIVSARKKVEEQMTRILNQGLVQLDRSMLSSSFQTAYNLSILDRSVGSMIFELTELISKRIKLAFDLNSLAREAGANDPQPTSSFGYKSRARTEPTSATLPHWTNTLWSRLEGLIDDLSTCCVKVYTLEKVLEWKKDPITGVPFLEVVTNHGSVLEERPSTVFWTTLSGALSKETRETLRTSNFIAQTLTANYPHLLRLFQEFFSRISLHTHTIYNSSTQSPETILTLRAVLPLENIYLNRSMNKMTEAGNGRADKLTTVLANELDAARFDPLLVRSVARKAKEVVENYLKRIENKIVTDYQSTSLVGPVATSSQITNIEIFNNLSELSRILTRSMQDYPDEIKKIMEPSITLTEKICEGIISPILVSIQRELNMIIAKMHNQFRPSTANGGSIYMQELRAKLALVRHEILARLDASHLEPILLELTVEILRSFMFHASLMSPLTETVKLRLAGELAELEFEVSQFLAHETQGGRRMSGPGTFLSAPGSTEVMDEKGDSREEEGRMEVTVQLDNLKIFRQLLFADRPSEVDNLLRQSSLDRLHIIHHLFVKSQSEDDNNNNDASSEDHQKILLIHQRNAWSPAEYARWVLEYRRSNMALEPLNILKSFLVDFLDSSSSTSSDSSLQWLHLARQFFD</sequence>
<keyword evidence="4" id="KW-0472">Membrane</keyword>
<dbReference type="AlphaFoldDB" id="A0A5B0ND69"/>
<evidence type="ECO:0000313" key="11">
    <source>
        <dbReference type="Proteomes" id="UP000324748"/>
    </source>
</evidence>
<evidence type="ECO:0000313" key="12">
    <source>
        <dbReference type="Proteomes" id="UP000325313"/>
    </source>
</evidence>
<dbReference type="GO" id="GO:0017119">
    <property type="term" value="C:Golgi transport complex"/>
    <property type="evidence" value="ECO:0007669"/>
    <property type="project" value="InterPro"/>
</dbReference>